<dbReference type="InterPro" id="IPR058913">
    <property type="entry name" value="Integrase_dom_put"/>
</dbReference>
<organism evidence="2 3">
    <name type="scientific">Hohenbuehelia grisea</name>
    <dbReference type="NCBI Taxonomy" id="104357"/>
    <lineage>
        <taxon>Eukaryota</taxon>
        <taxon>Fungi</taxon>
        <taxon>Dikarya</taxon>
        <taxon>Basidiomycota</taxon>
        <taxon>Agaricomycotina</taxon>
        <taxon>Agaricomycetes</taxon>
        <taxon>Agaricomycetidae</taxon>
        <taxon>Agaricales</taxon>
        <taxon>Pleurotineae</taxon>
        <taxon>Pleurotaceae</taxon>
        <taxon>Hohenbuehelia</taxon>
    </lineage>
</organism>
<keyword evidence="3" id="KW-1185">Reference proteome</keyword>
<dbReference type="Pfam" id="PF24764">
    <property type="entry name" value="rva_4"/>
    <property type="match status" value="1"/>
</dbReference>
<dbReference type="PANTHER" id="PTHR46177:SF1">
    <property type="entry name" value="INTEGRASE CATALYTIC DOMAIN-CONTAINING PROTEIN"/>
    <property type="match status" value="1"/>
</dbReference>
<sequence>MKDHYDTSQYGLSAASVKRLRKKHNLLSTRQQKHTLDSIKDAMVEIRTRFPLRGSEGIRKSLGLEYGMFVPRPLVSQLLKQTEPEAVQNRKRRQLRRKRYWAAGPNDAWSQDQHDKWARFGLWVHVSVCVFTSDIKWLKIWHNNRNPQLICRYYLEAVRKEGGAPLVTQSDPGTENFGVANAHTTLRHRMDPSLQDTLQHRFMHDKQNIKAEIVWSQFRRDFTPGFESLLDKGLHDGTYNPNDPLESLLFRWIFIPWLQKEIDNWVFLRNFSAPRADKNKVLPHGIPALINQKPERYGTFDFKVPVDSALLDELEQNYAPPDHEVMQLVPALFALRAQDVYTSLHSPVVTSVSVWDIFRDMLAQFKATPSVEVAVVVQSHQPSQHLAVPDPEAFPDEYIIQVLDALFSYLLPLIYSVMNTQQETADFTIGDPNPVCQHCKARYPTADMKFIRGQNGQSGQLLCLACREYYRLKAQRASDLIGLSVPSGESLGSTTTINVAKQVAAAQRGQEDRPRVRAVGNFTSLHSISHRGMPPPVAPAPRVITPMAIHRGSILPFPRLDGSKKTLQWGYTQAHENYIVMRDHFATQAYATGGTGKITIHPRFATILPGKQKYSPFSDAYEPLGNISPEIGVNDLKTAAFVALYPRFLKWSYDFTLSLDQLCLRAKDWTEIIHNDIAPSPFRALFFTAKTQKFAPGAGLTVYLTVETDLYEKIIDHREICLDREAQIAEQDKSMVQAVAVPQADAITGVVIALDPPNSRNPPPGQSQADLFSARSVGLEYTAQPAQSLKRRVPESQSSVIEEGQVGFCHNASRAVQSTTPVTPPRPRKITVLAPISPSREDVFAALRAQTRSEKKAIHNQYNTISVQCVAFHAPRVSFTDLLKTPLITDIQKSSAPRRITLFFNPSGPSEAGSFKIARIGHTDPTDEPLFKLSSSTRVCIKQAYRKSTTDSAAPPKLYEGKLQAQMLQDEIKCIVYANSLLDLVYNFIDSSDQESAFAPSADANDHVNCAFLLEEMIDPLNEGEFTKYLNNDNAVPLPSNDPDVNLRSDFLSFAQHVQYVKTKKAVFVSDFQVDELFSLIRKSQHCLMCHSYQFLLVEI</sequence>
<evidence type="ECO:0000259" key="1">
    <source>
        <dbReference type="Pfam" id="PF24764"/>
    </source>
</evidence>
<name>A0ABR3JW25_9AGAR</name>
<accession>A0ABR3JW25</accession>
<dbReference type="PANTHER" id="PTHR46177">
    <property type="entry name" value="INTEGRASE CATALYTIC DOMAIN-CONTAINING PROTEIN"/>
    <property type="match status" value="1"/>
</dbReference>
<feature type="domain" description="Integrase core" evidence="1">
    <location>
        <begin position="100"/>
        <end position="280"/>
    </location>
</feature>
<dbReference type="EMBL" id="JASNQZ010000002">
    <property type="protein sequence ID" value="KAL0960042.1"/>
    <property type="molecule type" value="Genomic_DNA"/>
</dbReference>
<gene>
    <name evidence="2" type="ORF">HGRIS_011690</name>
</gene>
<protein>
    <recommendedName>
        <fullName evidence="1">Integrase core domain-containing protein</fullName>
    </recommendedName>
</protein>
<reference evidence="3" key="1">
    <citation type="submission" date="2024-06" db="EMBL/GenBank/DDBJ databases">
        <title>Multi-omics analyses provide insights into the biosynthesis of the anticancer antibiotic pleurotin in Hohenbuehelia grisea.</title>
        <authorList>
            <person name="Weaver J.A."/>
            <person name="Alberti F."/>
        </authorList>
    </citation>
    <scope>NUCLEOTIDE SEQUENCE [LARGE SCALE GENOMIC DNA]</scope>
    <source>
        <strain evidence="3">T-177</strain>
    </source>
</reference>
<proteinExistence type="predicted"/>
<dbReference type="Proteomes" id="UP001556367">
    <property type="component" value="Unassembled WGS sequence"/>
</dbReference>
<evidence type="ECO:0000313" key="2">
    <source>
        <dbReference type="EMBL" id="KAL0960042.1"/>
    </source>
</evidence>
<evidence type="ECO:0000313" key="3">
    <source>
        <dbReference type="Proteomes" id="UP001556367"/>
    </source>
</evidence>
<comment type="caution">
    <text evidence="2">The sequence shown here is derived from an EMBL/GenBank/DDBJ whole genome shotgun (WGS) entry which is preliminary data.</text>
</comment>